<proteinExistence type="inferred from homology"/>
<reference evidence="7 8" key="1">
    <citation type="journal article" date="2018" name="Syst. Appl. Microbiol.">
        <title>Abditibacterium utsteinense sp. nov., the first cultivated member of candidate phylum FBP, isolated from ice-free Antarctic soil samples.</title>
        <authorList>
            <person name="Tahon G."/>
            <person name="Tytgat B."/>
            <person name="Lebbe L."/>
            <person name="Carlier A."/>
            <person name="Willems A."/>
        </authorList>
    </citation>
    <scope>NUCLEOTIDE SEQUENCE [LARGE SCALE GENOMIC DNA]</scope>
    <source>
        <strain evidence="7 8">LMG 29911</strain>
    </source>
</reference>
<evidence type="ECO:0000256" key="4">
    <source>
        <dbReference type="ARBA" id="ARBA00022912"/>
    </source>
</evidence>
<dbReference type="AlphaFoldDB" id="A0A2S8SVN1"/>
<dbReference type="FunCoup" id="A0A2S8SVN1">
    <property type="interactions" value="343"/>
</dbReference>
<dbReference type="InterPro" id="IPR017867">
    <property type="entry name" value="Tyr_phospatase_low_mol_wt"/>
</dbReference>
<dbReference type="Proteomes" id="UP000237684">
    <property type="component" value="Unassembled WGS sequence"/>
</dbReference>
<dbReference type="PANTHER" id="PTHR11717:SF7">
    <property type="entry name" value="LOW MOLECULAR WEIGHT PHOSPHOTYROSINE PROTEIN PHOSPHATASE"/>
    <property type="match status" value="1"/>
</dbReference>
<dbReference type="GO" id="GO:0004725">
    <property type="term" value="F:protein tyrosine phosphatase activity"/>
    <property type="evidence" value="ECO:0007669"/>
    <property type="project" value="UniProtKB-EC"/>
</dbReference>
<evidence type="ECO:0000259" key="6">
    <source>
        <dbReference type="SMART" id="SM00226"/>
    </source>
</evidence>
<evidence type="ECO:0000256" key="1">
    <source>
        <dbReference type="ARBA" id="ARBA00011063"/>
    </source>
</evidence>
<keyword evidence="8" id="KW-1185">Reference proteome</keyword>
<dbReference type="InterPro" id="IPR036196">
    <property type="entry name" value="Ptyr_pPase_sf"/>
</dbReference>
<dbReference type="Pfam" id="PF01451">
    <property type="entry name" value="LMWPc"/>
    <property type="match status" value="1"/>
</dbReference>
<feature type="active site" description="Proton donor" evidence="5">
    <location>
        <position position="106"/>
    </location>
</feature>
<accession>A0A2S8SVN1</accession>
<dbReference type="EC" id="3.1.3.48" evidence="2"/>
<evidence type="ECO:0000256" key="3">
    <source>
        <dbReference type="ARBA" id="ARBA00022801"/>
    </source>
</evidence>
<name>A0A2S8SVN1_9BACT</name>
<evidence type="ECO:0000313" key="7">
    <source>
        <dbReference type="EMBL" id="PQV64838.1"/>
    </source>
</evidence>
<dbReference type="PANTHER" id="PTHR11717">
    <property type="entry name" value="LOW MOLECULAR WEIGHT PROTEIN TYROSINE PHOSPHATASE"/>
    <property type="match status" value="1"/>
</dbReference>
<comment type="caution">
    <text evidence="7">The sequence shown here is derived from an EMBL/GenBank/DDBJ whole genome shotgun (WGS) entry which is preliminary data.</text>
</comment>
<gene>
    <name evidence="7" type="ORF">B1R32_103105</name>
</gene>
<dbReference type="CDD" id="cd16343">
    <property type="entry name" value="LMWPTP"/>
    <property type="match status" value="1"/>
</dbReference>
<keyword evidence="3" id="KW-0378">Hydrolase</keyword>
<organism evidence="7 8">
    <name type="scientific">Abditibacterium utsteinense</name>
    <dbReference type="NCBI Taxonomy" id="1960156"/>
    <lineage>
        <taxon>Bacteria</taxon>
        <taxon>Pseudomonadati</taxon>
        <taxon>Abditibacteriota</taxon>
        <taxon>Abditibacteriia</taxon>
        <taxon>Abditibacteriales</taxon>
        <taxon>Abditibacteriaceae</taxon>
        <taxon>Abditibacterium</taxon>
    </lineage>
</organism>
<evidence type="ECO:0000256" key="5">
    <source>
        <dbReference type="PIRSR" id="PIRSR617867-1"/>
    </source>
</evidence>
<dbReference type="Gene3D" id="3.40.50.2300">
    <property type="match status" value="1"/>
</dbReference>
<dbReference type="SMART" id="SM00226">
    <property type="entry name" value="LMWPc"/>
    <property type="match status" value="1"/>
</dbReference>
<dbReference type="InterPro" id="IPR023485">
    <property type="entry name" value="Ptyr_pPase"/>
</dbReference>
<dbReference type="PRINTS" id="PR00719">
    <property type="entry name" value="LMWPTPASE"/>
</dbReference>
<feature type="domain" description="Phosphotyrosine protein phosphatase I" evidence="6">
    <location>
        <begin position="1"/>
        <end position="130"/>
    </location>
</feature>
<dbReference type="EMBL" id="NIGF01000003">
    <property type="protein sequence ID" value="PQV64838.1"/>
    <property type="molecule type" value="Genomic_DNA"/>
</dbReference>
<evidence type="ECO:0000313" key="8">
    <source>
        <dbReference type="Proteomes" id="UP000237684"/>
    </source>
</evidence>
<evidence type="ECO:0000256" key="2">
    <source>
        <dbReference type="ARBA" id="ARBA00013064"/>
    </source>
</evidence>
<dbReference type="SUPFAM" id="SSF52788">
    <property type="entry name" value="Phosphotyrosine protein phosphatases I"/>
    <property type="match status" value="1"/>
</dbReference>
<sequence length="137" mass="15228">MAESVFLHQVRAAGLEAHIEVDSAGTGDWHIGDRPHDGTLEILRVNGIPEGSRARQIRVCDLSDFDYLVVMDNSNLANVQKMGASRARISRLLDWVPESDVKEVPDPYFTGDFAETYDLVQRGSAALLKQVRAQHLL</sequence>
<comment type="similarity">
    <text evidence="1">Belongs to the low molecular weight phosphotyrosine protein phosphatase family.</text>
</comment>
<dbReference type="InterPro" id="IPR050438">
    <property type="entry name" value="LMW_PTPase"/>
</dbReference>
<keyword evidence="4" id="KW-0904">Protein phosphatase</keyword>
<protein>
    <recommendedName>
        <fullName evidence="2">protein-tyrosine-phosphatase</fullName>
        <ecNumber evidence="2">3.1.3.48</ecNumber>
    </recommendedName>
</protein>
<dbReference type="InParanoid" id="A0A2S8SVN1"/>